<proteinExistence type="predicted"/>
<dbReference type="AlphaFoldDB" id="A0AAP5IA95"/>
<protein>
    <submittedName>
        <fullName evidence="2">Pentapeptide repeat-containing protein</fullName>
    </submittedName>
</protein>
<dbReference type="RefSeq" id="WP_208339072.1">
    <property type="nucleotide sequence ID" value="NZ_CAWQFN010000488.1"/>
</dbReference>
<feature type="transmembrane region" description="Helical" evidence="1">
    <location>
        <begin position="125"/>
        <end position="152"/>
    </location>
</feature>
<feature type="transmembrane region" description="Helical" evidence="1">
    <location>
        <begin position="223"/>
        <end position="245"/>
    </location>
</feature>
<sequence>MAQNYSDQDLQNQNFERQNLRGADFSRADLRGANFSRAKLFNANFSDAKLQGANFSHAYLREAKFTGASDNTISSDNVTYVDGDIALPCVNFKNAKIQGTDFTGATLIRANFEKTQSGLKMTHTIWVIFVTIFFCILSSFTSTIISSFAIYYFFLTLRQKPSSVVLLLSWFCSLTLIIAIRTFLLGNLAISVHTISGIALIVITTASAYAVKVSIDDTKTDTGYIIWTVIALLALLIVFLFTSSLKGWEELLLKWIPNLARYVKGLGTATEGGTWIAGIFGAAIGGGLGWHFSKLALIGDKRFSWLWKMYVEFAVSGGTTFNGSDLTDANFTAASVRSANFKAFKSIKRVRWYKVRHFEYCCLEGGYIALPKIQQLVMSQEVGRLNSEDLNFDGLDLEGINLESANLSSASFVGTNLNEANLRGANLSEANLTQTKLDGADLRESTLTGACILNWTITSKTKLNKVKCEYVFLAERADSKSGIRERHPHAPNKIFEPGEFEKRYTENVETLQLRIRNSDNRQALTAAFWDLIQKNPDITPDNLQGFDKISGGVVVKIRVSQETDKGTVEQEFDQTYEAELSQVMQGGHQNAELQRLIGLLEIDNNQPQLIEFIVKLIEIGAKMRSINTGGGNYYESINTHGGDYIQGDYINMSQDLAHAAAQIQDLIENLQRRGVNVDVAQEEVARDIATQAQNDPTIKDKLVRWGQSLGDATVSDVVKGAVKLAIRSAGIPLP</sequence>
<keyword evidence="3" id="KW-1185">Reference proteome</keyword>
<dbReference type="EMBL" id="JAALHA020000014">
    <property type="protein sequence ID" value="MDR9897805.1"/>
    <property type="molecule type" value="Genomic_DNA"/>
</dbReference>
<dbReference type="InterPro" id="IPR001646">
    <property type="entry name" value="5peptide_repeat"/>
</dbReference>
<keyword evidence="1" id="KW-0812">Transmembrane</keyword>
<organism evidence="2 3">
    <name type="scientific">Aetokthonos hydrillicola Thurmond2011</name>
    <dbReference type="NCBI Taxonomy" id="2712845"/>
    <lineage>
        <taxon>Bacteria</taxon>
        <taxon>Bacillati</taxon>
        <taxon>Cyanobacteriota</taxon>
        <taxon>Cyanophyceae</taxon>
        <taxon>Nostocales</taxon>
        <taxon>Hapalosiphonaceae</taxon>
        <taxon>Aetokthonos</taxon>
    </lineage>
</organism>
<gene>
    <name evidence="2" type="ORF">G7B40_025045</name>
</gene>
<evidence type="ECO:0000313" key="2">
    <source>
        <dbReference type="EMBL" id="MDR9897805.1"/>
    </source>
</evidence>
<name>A0AAP5IA95_9CYAN</name>
<dbReference type="SUPFAM" id="SSF141571">
    <property type="entry name" value="Pentapeptide repeat-like"/>
    <property type="match status" value="2"/>
</dbReference>
<accession>A0AAP5IA95</accession>
<feature type="transmembrane region" description="Helical" evidence="1">
    <location>
        <begin position="164"/>
        <end position="184"/>
    </location>
</feature>
<dbReference type="PANTHER" id="PTHR14136">
    <property type="entry name" value="BTB_POZ DOMAIN-CONTAINING PROTEIN KCTD9"/>
    <property type="match status" value="1"/>
</dbReference>
<dbReference type="Proteomes" id="UP000667802">
    <property type="component" value="Unassembled WGS sequence"/>
</dbReference>
<dbReference type="PANTHER" id="PTHR14136:SF17">
    <property type="entry name" value="BTB_POZ DOMAIN-CONTAINING PROTEIN KCTD9"/>
    <property type="match status" value="1"/>
</dbReference>
<evidence type="ECO:0000313" key="3">
    <source>
        <dbReference type="Proteomes" id="UP000667802"/>
    </source>
</evidence>
<comment type="caution">
    <text evidence="2">The sequence shown here is derived from an EMBL/GenBank/DDBJ whole genome shotgun (WGS) entry which is preliminary data.</text>
</comment>
<keyword evidence="1" id="KW-1133">Transmembrane helix</keyword>
<evidence type="ECO:0000256" key="1">
    <source>
        <dbReference type="SAM" id="Phobius"/>
    </source>
</evidence>
<reference evidence="3" key="1">
    <citation type="journal article" date="2021" name="Science">
        <title>Hunting the eagle killer: A cyanobacterial neurotoxin causes vacuolar myelinopathy.</title>
        <authorList>
            <person name="Breinlinger S."/>
            <person name="Phillips T.J."/>
            <person name="Haram B.N."/>
            <person name="Mares J."/>
            <person name="Martinez Yerena J.A."/>
            <person name="Hrouzek P."/>
            <person name="Sobotka R."/>
            <person name="Henderson W.M."/>
            <person name="Schmieder P."/>
            <person name="Williams S.M."/>
            <person name="Lauderdale J.D."/>
            <person name="Wilde H.D."/>
            <person name="Gerrin W."/>
            <person name="Kust A."/>
            <person name="Washington J.W."/>
            <person name="Wagner C."/>
            <person name="Geier B."/>
            <person name="Liebeke M."/>
            <person name="Enke H."/>
            <person name="Niedermeyer T.H.J."/>
            <person name="Wilde S.B."/>
        </authorList>
    </citation>
    <scope>NUCLEOTIDE SEQUENCE [LARGE SCALE GENOMIC DNA]</scope>
    <source>
        <strain evidence="3">Thurmond2011</strain>
    </source>
</reference>
<feature type="transmembrane region" description="Helical" evidence="1">
    <location>
        <begin position="190"/>
        <end position="211"/>
    </location>
</feature>
<dbReference type="InterPro" id="IPR051082">
    <property type="entry name" value="Pentapeptide-BTB/POZ_domain"/>
</dbReference>
<dbReference type="Pfam" id="PF00805">
    <property type="entry name" value="Pentapeptide"/>
    <property type="match status" value="5"/>
</dbReference>
<keyword evidence="1" id="KW-0472">Membrane</keyword>
<dbReference type="Gene3D" id="2.160.20.80">
    <property type="entry name" value="E3 ubiquitin-protein ligase SopA"/>
    <property type="match status" value="2"/>
</dbReference>